<reference evidence="1 2" key="1">
    <citation type="submission" date="2017-05" db="EMBL/GenBank/DDBJ databases">
        <title>Environmental T4-family bacteriophages evolve to escape abortive infection via multiple routes in a bacterial host employing #altruistic suicide# through Type III toxin-antitoxin systems.</title>
        <authorList>
            <person name="Chen B."/>
            <person name="Akusobi C."/>
            <person name="Fang X."/>
            <person name="Salmond G.P.C."/>
        </authorList>
    </citation>
    <scope>NUCLEOTIDE SEQUENCE [LARGE SCALE GENOMIC DNA]</scope>
</reference>
<organism evidence="1 2">
    <name type="scientific">Serratia phage X20</name>
    <dbReference type="NCBI Taxonomy" id="2006942"/>
    <lineage>
        <taxon>Viruses</taxon>
        <taxon>Duplodnaviria</taxon>
        <taxon>Heunggongvirae</taxon>
        <taxon>Uroviricota</taxon>
        <taxon>Caudoviricetes</taxon>
        <taxon>Pantevenvirales</taxon>
        <taxon>Straboviridae</taxon>
        <taxon>Tevenvirinae</taxon>
        <taxon>Winklervirus</taxon>
        <taxon>Winklervirus xtwenty</taxon>
    </lineage>
</organism>
<sequence>MQTKTLAGNNTPEFVSWVKDKGKTYEETIIDLYFAAYEDGIDITHLKDYLGSILEMHRTIISIKVDSQISSIKRKEINLPDSEILACAAHEAKKEYKSWLK</sequence>
<proteinExistence type="predicted"/>
<name>A0A1Z1LZ00_9CAUD</name>
<dbReference type="Proteomes" id="UP000225074">
    <property type="component" value="Genome"/>
</dbReference>
<dbReference type="KEGG" id="vg:65109795"/>
<evidence type="ECO:0000313" key="1">
    <source>
        <dbReference type="EMBL" id="ARW58054.1"/>
    </source>
</evidence>
<accession>A0A1Z1LZ00</accession>
<evidence type="ECO:0000313" key="2">
    <source>
        <dbReference type="Proteomes" id="UP000225074"/>
    </source>
</evidence>
<dbReference type="GeneID" id="65109795"/>
<dbReference type="EMBL" id="MF036692">
    <property type="protein sequence ID" value="ARW58054.1"/>
    <property type="molecule type" value="Genomic_DNA"/>
</dbReference>
<protein>
    <submittedName>
        <fullName evidence="1">Uncharacterized protein</fullName>
    </submittedName>
</protein>
<keyword evidence="2" id="KW-1185">Reference proteome</keyword>
<dbReference type="RefSeq" id="YP_010092232.1">
    <property type="nucleotide sequence ID" value="NC_055728.1"/>
</dbReference>